<reference evidence="1 2" key="1">
    <citation type="submission" date="2017-05" db="EMBL/GenBank/DDBJ databases">
        <authorList>
            <person name="Varghese N."/>
            <person name="Submissions S."/>
        </authorList>
    </citation>
    <scope>NUCLEOTIDE SEQUENCE [LARGE SCALE GENOMIC DNA]</scope>
    <source>
        <strain evidence="1 2">DSM 100094</strain>
    </source>
</reference>
<dbReference type="CDD" id="cd06558">
    <property type="entry name" value="crotonase-like"/>
    <property type="match status" value="1"/>
</dbReference>
<dbReference type="InterPro" id="IPR029045">
    <property type="entry name" value="ClpP/crotonase-like_dom_sf"/>
</dbReference>
<proteinExistence type="predicted"/>
<organism evidence="1 2">
    <name type="scientific">Paracoccus laeviglucosivorans</name>
    <dbReference type="NCBI Taxonomy" id="1197861"/>
    <lineage>
        <taxon>Bacteria</taxon>
        <taxon>Pseudomonadati</taxon>
        <taxon>Pseudomonadota</taxon>
        <taxon>Alphaproteobacteria</taxon>
        <taxon>Rhodobacterales</taxon>
        <taxon>Paracoccaceae</taxon>
        <taxon>Paracoccus</taxon>
    </lineage>
</organism>
<dbReference type="PANTHER" id="PTHR11941:SF54">
    <property type="entry name" value="ENOYL-COA HYDRATASE, MITOCHONDRIAL"/>
    <property type="match status" value="1"/>
</dbReference>
<dbReference type="AlphaFoldDB" id="A0A521FBI5"/>
<evidence type="ECO:0000313" key="2">
    <source>
        <dbReference type="Proteomes" id="UP000319014"/>
    </source>
</evidence>
<dbReference type="Gene3D" id="3.90.226.10">
    <property type="entry name" value="2-enoyl-CoA Hydratase, Chain A, domain 1"/>
    <property type="match status" value="1"/>
</dbReference>
<dbReference type="RefSeq" id="WP_142664411.1">
    <property type="nucleotide sequence ID" value="NZ_FXTK01000020.1"/>
</dbReference>
<dbReference type="Proteomes" id="UP000319014">
    <property type="component" value="Unassembled WGS sequence"/>
</dbReference>
<dbReference type="SUPFAM" id="SSF52096">
    <property type="entry name" value="ClpP/crotonase"/>
    <property type="match status" value="1"/>
</dbReference>
<dbReference type="OrthoDB" id="9781757at2"/>
<accession>A0A521FBI5</accession>
<protein>
    <submittedName>
        <fullName evidence="1">Enoyl-CoA hydratase/carnithine racemase</fullName>
    </submittedName>
</protein>
<keyword evidence="2" id="KW-1185">Reference proteome</keyword>
<dbReference type="GO" id="GO:0006635">
    <property type="term" value="P:fatty acid beta-oxidation"/>
    <property type="evidence" value="ECO:0007669"/>
    <property type="project" value="TreeGrafter"/>
</dbReference>
<dbReference type="InterPro" id="IPR001753">
    <property type="entry name" value="Enoyl-CoA_hydra/iso"/>
</dbReference>
<dbReference type="EMBL" id="FXTK01000020">
    <property type="protein sequence ID" value="SMO93515.1"/>
    <property type="molecule type" value="Genomic_DNA"/>
</dbReference>
<sequence>MFRVERRDQVAVIHLDNPPVNAVTFDRWRALPPLIAGLEREGIGAMVFTGLPQRHFCAGNDFREFAVLSPDETLLGTAAVRDALRAVRESPIIAVAALHGAAMGSGFMLACACDIRLATPDARLGLPEIKVGAIGGYRIAREVLGQAEARAMVLTGEPISGERAHQIGLVQAMGPTADQVLAQALDMALRMSQLIRGRLRAELKACMNAQDGQSLWQSYDLERELAARTMGAAAPARS</sequence>
<evidence type="ECO:0000313" key="1">
    <source>
        <dbReference type="EMBL" id="SMO93515.1"/>
    </source>
</evidence>
<gene>
    <name evidence="1" type="ORF">SAMN06265221_12013</name>
</gene>
<dbReference type="GO" id="GO:0003824">
    <property type="term" value="F:catalytic activity"/>
    <property type="evidence" value="ECO:0007669"/>
    <property type="project" value="UniProtKB-ARBA"/>
</dbReference>
<dbReference type="Pfam" id="PF00378">
    <property type="entry name" value="ECH_1"/>
    <property type="match status" value="1"/>
</dbReference>
<dbReference type="PANTHER" id="PTHR11941">
    <property type="entry name" value="ENOYL-COA HYDRATASE-RELATED"/>
    <property type="match status" value="1"/>
</dbReference>
<name>A0A521FBI5_9RHOB</name>